<feature type="domain" description="BioF2-like acetyltransferase" evidence="12">
    <location>
        <begin position="158"/>
        <end position="285"/>
    </location>
</feature>
<comment type="subcellular location">
    <subcellularLocation>
        <location evidence="1">Cytoplasm</location>
    </subcellularLocation>
</comment>
<comment type="similarity">
    <text evidence="2">Belongs to the FemABX family.</text>
</comment>
<evidence type="ECO:0000256" key="3">
    <source>
        <dbReference type="ARBA" id="ARBA00022679"/>
    </source>
</evidence>
<gene>
    <name evidence="13" type="ORF">BACCIP111895_02065</name>
</gene>
<evidence type="ECO:0000256" key="5">
    <source>
        <dbReference type="ARBA" id="ARBA00022984"/>
    </source>
</evidence>
<keyword evidence="14" id="KW-1185">Reference proteome</keyword>
<dbReference type="EC" id="2.3.2.16" evidence="8"/>
<evidence type="ECO:0000256" key="6">
    <source>
        <dbReference type="ARBA" id="ARBA00023315"/>
    </source>
</evidence>
<keyword evidence="6" id="KW-0012">Acyltransferase</keyword>
<evidence type="ECO:0000256" key="2">
    <source>
        <dbReference type="ARBA" id="ARBA00009943"/>
    </source>
</evidence>
<evidence type="ECO:0000259" key="12">
    <source>
        <dbReference type="Pfam" id="PF13480"/>
    </source>
</evidence>
<dbReference type="PROSITE" id="PS51191">
    <property type="entry name" value="FEMABX"/>
    <property type="match status" value="1"/>
</dbReference>
<dbReference type="InterPro" id="IPR050644">
    <property type="entry name" value="PG_Glycine_Bridge_Synth"/>
</dbReference>
<dbReference type="Gene3D" id="3.40.630.30">
    <property type="match status" value="1"/>
</dbReference>
<evidence type="ECO:0000313" key="13">
    <source>
        <dbReference type="EMBL" id="CAH2714889.1"/>
    </source>
</evidence>
<dbReference type="RefSeq" id="WP_248735194.1">
    <property type="nucleotide sequence ID" value="NZ_CALBWS010000011.1"/>
</dbReference>
<name>A0ABN8KQY5_9BACI</name>
<dbReference type="Pfam" id="PF13480">
    <property type="entry name" value="Acetyltransf_6"/>
    <property type="match status" value="1"/>
</dbReference>
<evidence type="ECO:0000256" key="11">
    <source>
        <dbReference type="ARBA" id="ARBA00048654"/>
    </source>
</evidence>
<organism evidence="13 14">
    <name type="scientific">Neobacillus rhizosphaerae</name>
    <dbReference type="NCBI Taxonomy" id="2880965"/>
    <lineage>
        <taxon>Bacteria</taxon>
        <taxon>Bacillati</taxon>
        <taxon>Bacillota</taxon>
        <taxon>Bacilli</taxon>
        <taxon>Bacillales</taxon>
        <taxon>Bacillaceae</taxon>
        <taxon>Neobacillus</taxon>
    </lineage>
</organism>
<dbReference type="PANTHER" id="PTHR36174:SF1">
    <property type="entry name" value="LIPID II:GLYCINE GLYCYLTRANSFERASE"/>
    <property type="match status" value="1"/>
</dbReference>
<evidence type="ECO:0000256" key="9">
    <source>
        <dbReference type="ARBA" id="ARBA00040679"/>
    </source>
</evidence>
<keyword evidence="3" id="KW-0808">Transferase</keyword>
<evidence type="ECO:0000256" key="4">
    <source>
        <dbReference type="ARBA" id="ARBA00022960"/>
    </source>
</evidence>
<dbReference type="PANTHER" id="PTHR36174">
    <property type="entry name" value="LIPID II:GLYCINE GLYCYLTRANSFERASE"/>
    <property type="match status" value="1"/>
</dbReference>
<dbReference type="SUPFAM" id="SSF55729">
    <property type="entry name" value="Acyl-CoA N-acyltransferases (Nat)"/>
    <property type="match status" value="1"/>
</dbReference>
<keyword evidence="7" id="KW-0961">Cell wall biogenesis/degradation</keyword>
<reference evidence="13" key="1">
    <citation type="submission" date="2022-04" db="EMBL/GenBank/DDBJ databases">
        <authorList>
            <person name="Criscuolo A."/>
        </authorList>
    </citation>
    <scope>NUCLEOTIDE SEQUENCE</scope>
    <source>
        <strain evidence="13">CIP111895</strain>
    </source>
</reference>
<keyword evidence="4" id="KW-0133">Cell shape</keyword>
<dbReference type="InterPro" id="IPR003447">
    <property type="entry name" value="FEMABX"/>
</dbReference>
<dbReference type="Proteomes" id="UP000838308">
    <property type="component" value="Unassembled WGS sequence"/>
</dbReference>
<evidence type="ECO:0000256" key="1">
    <source>
        <dbReference type="ARBA" id="ARBA00004496"/>
    </source>
</evidence>
<dbReference type="InterPro" id="IPR016181">
    <property type="entry name" value="Acyl_CoA_acyltransferase"/>
</dbReference>
<protein>
    <recommendedName>
        <fullName evidence="9">Lipid II:glycine glycyltransferase</fullName>
        <ecNumber evidence="8">2.3.2.16</ecNumber>
    </recommendedName>
    <alternativeName>
        <fullName evidence="10">Factor essential for expression of methicillin resistance X</fullName>
    </alternativeName>
</protein>
<proteinExistence type="inferred from homology"/>
<keyword evidence="5" id="KW-0573">Peptidoglycan synthesis</keyword>
<dbReference type="InterPro" id="IPR038740">
    <property type="entry name" value="BioF2-like_GNAT_dom"/>
</dbReference>
<comment type="caution">
    <text evidence="13">The sequence shown here is derived from an EMBL/GenBank/DDBJ whole genome shotgun (WGS) entry which is preliminary data.</text>
</comment>
<evidence type="ECO:0000256" key="7">
    <source>
        <dbReference type="ARBA" id="ARBA00023316"/>
    </source>
</evidence>
<evidence type="ECO:0000313" key="14">
    <source>
        <dbReference type="Proteomes" id="UP000838308"/>
    </source>
</evidence>
<evidence type="ECO:0000256" key="10">
    <source>
        <dbReference type="ARBA" id="ARBA00042933"/>
    </source>
</evidence>
<sequence>MGVFQIIDSKIQWEDLLNNFKEVDVYYSYDYGNLFAKEEKGRLLAAYYEDKFSKVFYPFIKRNVEWYEEKIFDIVTPYGYGGPLIEGNNYSIEPFYRYFRNFCKENNIITETTRYHPINKNHLHCKEIMDIAYIRKTTAVDLTLPLDEIREHYSPMNKKNIKKAKKGGLYCYVAENTLHNIHTFIELYKETMDRNHAENYYYFNDHYFFEQIKNTKISKTYILFTEYCDEVIAGVMVLKGPKYSHYHLGSSKTPYLHLKPNNLLFDFMIEFCKSKGSELLHLGGGCQENDGLFQFKASFTNNNHYDYFIGKRVYDEKKYNKITEEVKRRFRVNEEYFPIYRGKKDILNNL</sequence>
<evidence type="ECO:0000256" key="8">
    <source>
        <dbReference type="ARBA" id="ARBA00039074"/>
    </source>
</evidence>
<comment type="catalytic activity">
    <reaction evidence="11">
        <text>beta-D-GlcNAc-(1-&gt;4)-Mur2Ac(oyl-L-Ala-D-isoglutaminyl-L-Lys-D-Ala-D-Ala)-di-trans,octa-cis-undecaprenyl diphosphate + glycyl-tRNA(Gly) = beta-D-GlcNAc-(1-&gt;4)-Mur2Ac(oyl-L-Ala-D-isoglutaminyl-L-Lys-(N(6)-Gly)-D-Ala-D-Ala)-di-trans,octa-cis-undecaprenyl diphosphate + tRNA(Gly) + H(+)</text>
        <dbReference type="Rhea" id="RHEA:30435"/>
        <dbReference type="Rhea" id="RHEA-COMP:9664"/>
        <dbReference type="Rhea" id="RHEA-COMP:9683"/>
        <dbReference type="ChEBI" id="CHEBI:15378"/>
        <dbReference type="ChEBI" id="CHEBI:62233"/>
        <dbReference type="ChEBI" id="CHEBI:62234"/>
        <dbReference type="ChEBI" id="CHEBI:78442"/>
        <dbReference type="ChEBI" id="CHEBI:78522"/>
        <dbReference type="EC" id="2.3.2.16"/>
    </reaction>
</comment>
<dbReference type="EMBL" id="CALBWS010000011">
    <property type="protein sequence ID" value="CAH2714889.1"/>
    <property type="molecule type" value="Genomic_DNA"/>
</dbReference>
<accession>A0ABN8KQY5</accession>